<sequence length="143" mass="16965">MSQFWHAHWAEDGFKPTRLQNWEVPRWHAEWPDRHCTTTKFEAHKNGRLFASAKKSNNSSPWGNFKIAALLKNFLGLLSIKRNFGLLIRLNISEYAKGYAQIPLLLERRIKIMKIKMKMKRKKKHKLKELLGKLKMKTIIKQI</sequence>
<proteinExistence type="predicted"/>
<dbReference type="Pfam" id="PF22611">
    <property type="entry name" value="CFAP126"/>
    <property type="match status" value="1"/>
</dbReference>
<accession>A0A7M7HGI7</accession>
<dbReference type="EnsemblMetazoa" id="XM_008216634">
    <property type="protein sequence ID" value="XP_008214856"/>
    <property type="gene ID" value="LOC103317749"/>
</dbReference>
<evidence type="ECO:0008006" key="3">
    <source>
        <dbReference type="Google" id="ProtNLM"/>
    </source>
</evidence>
<dbReference type="RefSeq" id="XP_008214856.1">
    <property type="nucleotide sequence ID" value="XM_008216634.3"/>
</dbReference>
<protein>
    <recommendedName>
        <fullName evidence="3">Cilia- and flagella-associated protein 126</fullName>
    </recommendedName>
</protein>
<organism evidence="1 2">
    <name type="scientific">Nasonia vitripennis</name>
    <name type="common">Parasitic wasp</name>
    <dbReference type="NCBI Taxonomy" id="7425"/>
    <lineage>
        <taxon>Eukaryota</taxon>
        <taxon>Metazoa</taxon>
        <taxon>Ecdysozoa</taxon>
        <taxon>Arthropoda</taxon>
        <taxon>Hexapoda</taxon>
        <taxon>Insecta</taxon>
        <taxon>Pterygota</taxon>
        <taxon>Neoptera</taxon>
        <taxon>Endopterygota</taxon>
        <taxon>Hymenoptera</taxon>
        <taxon>Apocrita</taxon>
        <taxon>Proctotrupomorpha</taxon>
        <taxon>Chalcidoidea</taxon>
        <taxon>Pteromalidae</taxon>
        <taxon>Pteromalinae</taxon>
        <taxon>Nasonia</taxon>
    </lineage>
</organism>
<evidence type="ECO:0000313" key="1">
    <source>
        <dbReference type="EnsemblMetazoa" id="XP_008214856"/>
    </source>
</evidence>
<dbReference type="CDD" id="cd23705">
    <property type="entry name" value="Flattop"/>
    <property type="match status" value="1"/>
</dbReference>
<dbReference type="AlphaFoldDB" id="A0A7M7HGI7"/>
<dbReference type="GeneID" id="103317749"/>
<dbReference type="OrthoDB" id="521617at2759"/>
<dbReference type="InterPro" id="IPR038797">
    <property type="entry name" value="Fltp"/>
</dbReference>
<keyword evidence="2" id="KW-1185">Reference proteome</keyword>
<dbReference type="Proteomes" id="UP000002358">
    <property type="component" value="Chromosome 4"/>
</dbReference>
<reference evidence="1" key="1">
    <citation type="submission" date="2021-01" db="UniProtKB">
        <authorList>
            <consortium name="EnsemblMetazoa"/>
        </authorList>
    </citation>
    <scope>IDENTIFICATION</scope>
</reference>
<name>A0A7M7HGI7_NASVI</name>
<evidence type="ECO:0000313" key="2">
    <source>
        <dbReference type="Proteomes" id="UP000002358"/>
    </source>
</evidence>